<dbReference type="SUPFAM" id="SSF46689">
    <property type="entry name" value="Homeodomain-like"/>
    <property type="match status" value="1"/>
</dbReference>
<evidence type="ECO:0000259" key="3">
    <source>
        <dbReference type="PROSITE" id="PS50977"/>
    </source>
</evidence>
<dbReference type="STRING" id="1423778.FC70_GL001090"/>
<name>A0A0R1RN39_9LACO</name>
<evidence type="ECO:0000313" key="5">
    <source>
        <dbReference type="Proteomes" id="UP000051697"/>
    </source>
</evidence>
<organism evidence="4 5">
    <name type="scientific">Paucilactobacillus oligofermentans DSM 15707 = LMG 22743</name>
    <dbReference type="NCBI Taxonomy" id="1423778"/>
    <lineage>
        <taxon>Bacteria</taxon>
        <taxon>Bacillati</taxon>
        <taxon>Bacillota</taxon>
        <taxon>Bacilli</taxon>
        <taxon>Lactobacillales</taxon>
        <taxon>Lactobacillaceae</taxon>
        <taxon>Paucilactobacillus</taxon>
    </lineage>
</organism>
<protein>
    <recommendedName>
        <fullName evidence="3">HTH tetR-type domain-containing protein</fullName>
    </recommendedName>
</protein>
<dbReference type="AlphaFoldDB" id="A0A0R1RN39"/>
<dbReference type="InterPro" id="IPR009057">
    <property type="entry name" value="Homeodomain-like_sf"/>
</dbReference>
<sequence>MDKRILRSRVLINQALLDILKVKNFPDITVSEIAKRANIDRKTFYAHYNSTNDVMKVLEDKLSIEMTKIFVQPDTFSISIFIDGMTDLMFDQFEVYVHIANSINYSVIITDIKRILTNVLIDQFERNPKYTQEEFNIAMNFVSSGVIDHFQAWLQTSEHSNEVLHESNKMIKEIVNHELAIYRK</sequence>
<reference evidence="4 5" key="1">
    <citation type="journal article" date="2015" name="Genome Announc.">
        <title>Expanding the biotechnology potential of lactobacilli through comparative genomics of 213 strains and associated genera.</title>
        <authorList>
            <person name="Sun Z."/>
            <person name="Harris H.M."/>
            <person name="McCann A."/>
            <person name="Guo C."/>
            <person name="Argimon S."/>
            <person name="Zhang W."/>
            <person name="Yang X."/>
            <person name="Jeffery I.B."/>
            <person name="Cooney J.C."/>
            <person name="Kagawa T.F."/>
            <person name="Liu W."/>
            <person name="Song Y."/>
            <person name="Salvetti E."/>
            <person name="Wrobel A."/>
            <person name="Rasinkangas P."/>
            <person name="Parkhill J."/>
            <person name="Rea M.C."/>
            <person name="O'Sullivan O."/>
            <person name="Ritari J."/>
            <person name="Douillard F.P."/>
            <person name="Paul Ross R."/>
            <person name="Yang R."/>
            <person name="Briner A.E."/>
            <person name="Felis G.E."/>
            <person name="de Vos W.M."/>
            <person name="Barrangou R."/>
            <person name="Klaenhammer T.R."/>
            <person name="Caufield P.W."/>
            <person name="Cui Y."/>
            <person name="Zhang H."/>
            <person name="O'Toole P.W."/>
        </authorList>
    </citation>
    <scope>NUCLEOTIDE SEQUENCE [LARGE SCALE GENOMIC DNA]</scope>
    <source>
        <strain evidence="4 5">DSM 15707</strain>
    </source>
</reference>
<keyword evidence="5" id="KW-1185">Reference proteome</keyword>
<dbReference type="Gene3D" id="1.10.357.10">
    <property type="entry name" value="Tetracycline Repressor, domain 2"/>
    <property type="match status" value="1"/>
</dbReference>
<feature type="domain" description="HTH tetR-type" evidence="3">
    <location>
        <begin position="6"/>
        <end position="66"/>
    </location>
</feature>
<evidence type="ECO:0000256" key="2">
    <source>
        <dbReference type="PROSITE-ProRule" id="PRU00335"/>
    </source>
</evidence>
<accession>A0A0R1RN39</accession>
<dbReference type="GO" id="GO:0003677">
    <property type="term" value="F:DNA binding"/>
    <property type="evidence" value="ECO:0007669"/>
    <property type="project" value="UniProtKB-UniRule"/>
</dbReference>
<comment type="caution">
    <text evidence="4">The sequence shown here is derived from an EMBL/GenBank/DDBJ whole genome shotgun (WGS) entry which is preliminary data.</text>
</comment>
<keyword evidence="1 2" id="KW-0238">DNA-binding</keyword>
<evidence type="ECO:0000313" key="4">
    <source>
        <dbReference type="EMBL" id="KRL55493.1"/>
    </source>
</evidence>
<dbReference type="RefSeq" id="WP_057890032.1">
    <property type="nucleotide sequence ID" value="NZ_AZFE01000031.1"/>
</dbReference>
<evidence type="ECO:0000256" key="1">
    <source>
        <dbReference type="ARBA" id="ARBA00023125"/>
    </source>
</evidence>
<dbReference type="EMBL" id="AZFE01000031">
    <property type="protein sequence ID" value="KRL55493.1"/>
    <property type="molecule type" value="Genomic_DNA"/>
</dbReference>
<feature type="DNA-binding region" description="H-T-H motif" evidence="2">
    <location>
        <begin position="29"/>
        <end position="48"/>
    </location>
</feature>
<proteinExistence type="predicted"/>
<dbReference type="InterPro" id="IPR001647">
    <property type="entry name" value="HTH_TetR"/>
</dbReference>
<dbReference type="Proteomes" id="UP000051697">
    <property type="component" value="Unassembled WGS sequence"/>
</dbReference>
<dbReference type="PANTHER" id="PTHR43479:SF7">
    <property type="entry name" value="TETR-FAMILY TRANSCRIPTIONAL REGULATOR"/>
    <property type="match status" value="1"/>
</dbReference>
<gene>
    <name evidence="4" type="ORF">FC70_GL001090</name>
</gene>
<dbReference type="PROSITE" id="PS50977">
    <property type="entry name" value="HTH_TETR_2"/>
    <property type="match status" value="1"/>
</dbReference>
<dbReference type="KEGG" id="lol:LACOL_0214"/>
<dbReference type="InterPro" id="IPR050624">
    <property type="entry name" value="HTH-type_Tx_Regulator"/>
</dbReference>
<dbReference type="PANTHER" id="PTHR43479">
    <property type="entry name" value="ACREF/ENVCD OPERON REPRESSOR-RELATED"/>
    <property type="match status" value="1"/>
</dbReference>
<dbReference type="OrthoDB" id="9810250at2"/>
<dbReference type="PATRIC" id="fig|1423778.4.peg.1124"/>